<dbReference type="PANTHER" id="PTHR35807:SF1">
    <property type="entry name" value="TRANSCRIPTIONAL REGULATOR REDD"/>
    <property type="match status" value="1"/>
</dbReference>
<dbReference type="EMBL" id="SMKZ01000060">
    <property type="protein sequence ID" value="TDD99068.1"/>
    <property type="molecule type" value="Genomic_DNA"/>
</dbReference>
<dbReference type="RefSeq" id="WP_131900644.1">
    <property type="nucleotide sequence ID" value="NZ_SMKZ01000060.1"/>
</dbReference>
<keyword evidence="4" id="KW-0804">Transcription</keyword>
<dbReference type="InterPro" id="IPR021005">
    <property type="entry name" value="Znf_CGNR"/>
</dbReference>
<dbReference type="InterPro" id="IPR010852">
    <property type="entry name" value="ABATE"/>
</dbReference>
<reference evidence="7 8" key="1">
    <citation type="submission" date="2019-03" db="EMBL/GenBank/DDBJ databases">
        <title>Draft genome sequences of novel Actinobacteria.</title>
        <authorList>
            <person name="Sahin N."/>
            <person name="Ay H."/>
            <person name="Saygin H."/>
        </authorList>
    </citation>
    <scope>NUCLEOTIDE SEQUENCE [LARGE SCALE GENOMIC DNA]</scope>
    <source>
        <strain evidence="7 8">5K138</strain>
    </source>
</reference>
<dbReference type="InterPro" id="IPR036388">
    <property type="entry name" value="WH-like_DNA-bd_sf"/>
</dbReference>
<evidence type="ECO:0000259" key="6">
    <source>
        <dbReference type="PROSITE" id="PS51755"/>
    </source>
</evidence>
<proteinExistence type="inferred from homology"/>
<organism evidence="7 8">
    <name type="scientific">Jiangella asiatica</name>
    <dbReference type="NCBI Taxonomy" id="2530372"/>
    <lineage>
        <taxon>Bacteria</taxon>
        <taxon>Bacillati</taxon>
        <taxon>Actinomycetota</taxon>
        <taxon>Actinomycetes</taxon>
        <taxon>Jiangellales</taxon>
        <taxon>Jiangellaceae</taxon>
        <taxon>Jiangella</taxon>
    </lineage>
</organism>
<dbReference type="GO" id="GO:0000160">
    <property type="term" value="P:phosphorelay signal transduction system"/>
    <property type="evidence" value="ECO:0007669"/>
    <property type="project" value="InterPro"/>
</dbReference>
<dbReference type="AlphaFoldDB" id="A0A4R5CFZ9"/>
<dbReference type="PANTHER" id="PTHR35807">
    <property type="entry name" value="TRANSCRIPTIONAL REGULATOR REDD-RELATED"/>
    <property type="match status" value="1"/>
</dbReference>
<dbReference type="SUPFAM" id="SSF46894">
    <property type="entry name" value="C-terminal effector domain of the bipartite response regulators"/>
    <property type="match status" value="1"/>
</dbReference>
<dbReference type="Pfam" id="PF11706">
    <property type="entry name" value="zf-CGNR"/>
    <property type="match status" value="1"/>
</dbReference>
<comment type="similarity">
    <text evidence="1">Belongs to the AfsR/DnrI/RedD regulatory family.</text>
</comment>
<dbReference type="Proteomes" id="UP000294739">
    <property type="component" value="Unassembled WGS sequence"/>
</dbReference>
<dbReference type="Pfam" id="PF07336">
    <property type="entry name" value="ABATE"/>
    <property type="match status" value="1"/>
</dbReference>
<accession>A0A4R5CFZ9</accession>
<keyword evidence="2" id="KW-0805">Transcription regulation</keyword>
<dbReference type="InterPro" id="IPR001867">
    <property type="entry name" value="OmpR/PhoB-type_DNA-bd"/>
</dbReference>
<dbReference type="Gene3D" id="1.10.10.10">
    <property type="entry name" value="Winged helix-like DNA-binding domain superfamily/Winged helix DNA-binding domain"/>
    <property type="match status" value="1"/>
</dbReference>
<dbReference type="GO" id="GO:0003677">
    <property type="term" value="F:DNA binding"/>
    <property type="evidence" value="ECO:0007669"/>
    <property type="project" value="UniProtKB-UniRule"/>
</dbReference>
<evidence type="ECO:0000313" key="8">
    <source>
        <dbReference type="Proteomes" id="UP000294739"/>
    </source>
</evidence>
<dbReference type="Gene3D" id="1.10.3300.10">
    <property type="entry name" value="Jann2411-like domain"/>
    <property type="match status" value="1"/>
</dbReference>
<keyword evidence="3 5" id="KW-0238">DNA-binding</keyword>
<dbReference type="SMART" id="SM00862">
    <property type="entry name" value="Trans_reg_C"/>
    <property type="match status" value="1"/>
</dbReference>
<sequence length="449" mass="48541">MEFRLLGPFEARHDGHAVETLVRRQERCLLGILLLEPGATVPIHRIVDLLWGVLPPPSARGTVHTYVGRLRTALGPLGLTILTRGEGYAVEPDGHTVDAAEFTRAVTAAAAIANPADRVRLLDGAIARWHGPLLADVADDHLRGRLGGALRELRLTAAELRAETQLELDDTDRVVAELSALLTEEPTRERLAALLMTALYRSGRSADALRVYRDTRRVLIDELGIEPGPHLRSAHQRVLVSDPGLASAETPVYAVTVRGRTLPWAVGGHPALDFCNTYAGWGHDPPLPRSEWLRDFATFAVWVGHQGLTDDDTVNWLLDQAARRPADAVAVLDDARTLRGAVRATLTTTDGDGADVADRVVASFAEAAAGAAVFGRDGAGLAQWTFPRSTGLRLPLHAVAWSAAGLLADPRRLTVRRCASTTCGWLFLDRAGLRRWCSMSSCGRTAPCD</sequence>
<gene>
    <name evidence="7" type="ORF">E1269_27505</name>
</gene>
<dbReference type="SMART" id="SM01043">
    <property type="entry name" value="BTAD"/>
    <property type="match status" value="1"/>
</dbReference>
<comment type="caution">
    <text evidence="7">The sequence shown here is derived from an EMBL/GenBank/DDBJ whole genome shotgun (WGS) entry which is preliminary data.</text>
</comment>
<evidence type="ECO:0000256" key="5">
    <source>
        <dbReference type="PROSITE-ProRule" id="PRU01091"/>
    </source>
</evidence>
<evidence type="ECO:0000256" key="1">
    <source>
        <dbReference type="ARBA" id="ARBA00005820"/>
    </source>
</evidence>
<dbReference type="SUPFAM" id="SSF48452">
    <property type="entry name" value="TPR-like"/>
    <property type="match status" value="1"/>
</dbReference>
<dbReference type="InterPro" id="IPR011990">
    <property type="entry name" value="TPR-like_helical_dom_sf"/>
</dbReference>
<dbReference type="OrthoDB" id="3208838at2"/>
<dbReference type="InterPro" id="IPR023286">
    <property type="entry name" value="ABATE_dom_sf"/>
</dbReference>
<dbReference type="Gene3D" id="1.25.40.10">
    <property type="entry name" value="Tetratricopeptide repeat domain"/>
    <property type="match status" value="1"/>
</dbReference>
<evidence type="ECO:0000256" key="2">
    <source>
        <dbReference type="ARBA" id="ARBA00023015"/>
    </source>
</evidence>
<protein>
    <submittedName>
        <fullName evidence="7">SARP family transcriptional regulator</fullName>
    </submittedName>
</protein>
<evidence type="ECO:0000256" key="4">
    <source>
        <dbReference type="ARBA" id="ARBA00023163"/>
    </source>
</evidence>
<dbReference type="InterPro" id="IPR016032">
    <property type="entry name" value="Sig_transdc_resp-reg_C-effctor"/>
</dbReference>
<feature type="domain" description="OmpR/PhoB-type" evidence="6">
    <location>
        <begin position="1"/>
        <end position="92"/>
    </location>
</feature>
<dbReference type="Pfam" id="PF03704">
    <property type="entry name" value="BTAD"/>
    <property type="match status" value="1"/>
</dbReference>
<evidence type="ECO:0000256" key="3">
    <source>
        <dbReference type="ARBA" id="ARBA00023125"/>
    </source>
</evidence>
<keyword evidence="8" id="KW-1185">Reference proteome</keyword>
<evidence type="ECO:0000313" key="7">
    <source>
        <dbReference type="EMBL" id="TDD99068.1"/>
    </source>
</evidence>
<feature type="DNA-binding region" description="OmpR/PhoB-type" evidence="5">
    <location>
        <begin position="1"/>
        <end position="92"/>
    </location>
</feature>
<name>A0A4R5CFZ9_9ACTN</name>
<dbReference type="InterPro" id="IPR051677">
    <property type="entry name" value="AfsR-DnrI-RedD_regulator"/>
</dbReference>
<dbReference type="GO" id="GO:0006355">
    <property type="term" value="P:regulation of DNA-templated transcription"/>
    <property type="evidence" value="ECO:0007669"/>
    <property type="project" value="InterPro"/>
</dbReference>
<dbReference type="InParanoid" id="A0A4R5CFZ9"/>
<dbReference type="SUPFAM" id="SSF160904">
    <property type="entry name" value="Jann2411-like"/>
    <property type="match status" value="1"/>
</dbReference>
<dbReference type="InterPro" id="IPR005158">
    <property type="entry name" value="BTAD"/>
</dbReference>
<dbReference type="PROSITE" id="PS51755">
    <property type="entry name" value="OMPR_PHOB"/>
    <property type="match status" value="1"/>
</dbReference>
<dbReference type="CDD" id="cd15831">
    <property type="entry name" value="BTAD"/>
    <property type="match status" value="1"/>
</dbReference>